<feature type="compositionally biased region" description="Polar residues" evidence="1">
    <location>
        <begin position="234"/>
        <end position="256"/>
    </location>
</feature>
<evidence type="ECO:0000313" key="2">
    <source>
        <dbReference type="EMBL" id="KAJ3217217.1"/>
    </source>
</evidence>
<name>A0AAD5U0X6_9FUNG</name>
<gene>
    <name evidence="2" type="ORF">HK099_005548</name>
</gene>
<reference evidence="2" key="1">
    <citation type="submission" date="2020-05" db="EMBL/GenBank/DDBJ databases">
        <title>Phylogenomic resolution of chytrid fungi.</title>
        <authorList>
            <person name="Stajich J.E."/>
            <person name="Amses K."/>
            <person name="Simmons R."/>
            <person name="Seto K."/>
            <person name="Myers J."/>
            <person name="Bonds A."/>
            <person name="Quandt C.A."/>
            <person name="Barry K."/>
            <person name="Liu P."/>
            <person name="Grigoriev I."/>
            <person name="Longcore J.E."/>
            <person name="James T.Y."/>
        </authorList>
    </citation>
    <scope>NUCLEOTIDE SEQUENCE</scope>
    <source>
        <strain evidence="2">JEL0476</strain>
    </source>
</reference>
<accession>A0AAD5U0X6</accession>
<feature type="region of interest" description="Disordered" evidence="1">
    <location>
        <begin position="215"/>
        <end position="257"/>
    </location>
</feature>
<organism evidence="2 3">
    <name type="scientific">Clydaea vesicula</name>
    <dbReference type="NCBI Taxonomy" id="447962"/>
    <lineage>
        <taxon>Eukaryota</taxon>
        <taxon>Fungi</taxon>
        <taxon>Fungi incertae sedis</taxon>
        <taxon>Chytridiomycota</taxon>
        <taxon>Chytridiomycota incertae sedis</taxon>
        <taxon>Chytridiomycetes</taxon>
        <taxon>Lobulomycetales</taxon>
        <taxon>Lobulomycetaceae</taxon>
        <taxon>Clydaea</taxon>
    </lineage>
</organism>
<feature type="compositionally biased region" description="Basic and acidic residues" evidence="1">
    <location>
        <begin position="224"/>
        <end position="233"/>
    </location>
</feature>
<evidence type="ECO:0000256" key="1">
    <source>
        <dbReference type="SAM" id="MobiDB-lite"/>
    </source>
</evidence>
<sequence length="364" mass="41326">MIQLPAPPARSPKTIENFHDFLPVHLASLSTIKLNKELSQPRAASLKKLVLVQNLLHEIHYNWAQENALRALEMERESNTTSAYYEEEILVGEIEEDFYDEEECLDIIQDGKVLFNNGDALGTVKTIKSNQLIENLQLEHEKQQHDLKIQMELKQKNQYLEKNSNKTYTNNQNNNLLGDTTNNHDIEEQQQISVLSPTPIILKSNNKLNSTTSFQLPLTPPLSPEKKINEKKTSTNLLPTPKTLASNNNPKKSITTKILAKNNKKSEESKQGRASMGNVFLPPRKESLQMLNVVSNAESNSDTNSAEIIQNAATQNEVTQRKLKHKRSSLSLHSETATDMESFFKETFESFDTLFELDLDLSLK</sequence>
<comment type="caution">
    <text evidence="2">The sequence shown here is derived from an EMBL/GenBank/DDBJ whole genome shotgun (WGS) entry which is preliminary data.</text>
</comment>
<dbReference type="Proteomes" id="UP001211065">
    <property type="component" value="Unassembled WGS sequence"/>
</dbReference>
<dbReference type="AlphaFoldDB" id="A0AAD5U0X6"/>
<keyword evidence="3" id="KW-1185">Reference proteome</keyword>
<dbReference type="EMBL" id="JADGJW010000438">
    <property type="protein sequence ID" value="KAJ3217217.1"/>
    <property type="molecule type" value="Genomic_DNA"/>
</dbReference>
<protein>
    <submittedName>
        <fullName evidence="2">Uncharacterized protein</fullName>
    </submittedName>
</protein>
<evidence type="ECO:0000313" key="3">
    <source>
        <dbReference type="Proteomes" id="UP001211065"/>
    </source>
</evidence>
<proteinExistence type="predicted"/>